<reference evidence="1 2" key="1">
    <citation type="journal article" date="2022" name="Genome Biol. Evol.">
        <title>The Spruce Budworm Genome: Reconstructing the Evolutionary History of Antifreeze Proteins.</title>
        <authorList>
            <person name="Beliveau C."/>
            <person name="Gagne P."/>
            <person name="Picq S."/>
            <person name="Vernygora O."/>
            <person name="Keeling C.I."/>
            <person name="Pinkney K."/>
            <person name="Doucet D."/>
            <person name="Wen F."/>
            <person name="Johnston J.S."/>
            <person name="Maaroufi H."/>
            <person name="Boyle B."/>
            <person name="Laroche J."/>
            <person name="Dewar K."/>
            <person name="Juretic N."/>
            <person name="Blackburn G."/>
            <person name="Nisole A."/>
            <person name="Brunet B."/>
            <person name="Brandao M."/>
            <person name="Lumley L."/>
            <person name="Duan J."/>
            <person name="Quan G."/>
            <person name="Lucarotti C.J."/>
            <person name="Roe A.D."/>
            <person name="Sperling F.A.H."/>
            <person name="Levesque R.C."/>
            <person name="Cusson M."/>
        </authorList>
    </citation>
    <scope>NUCLEOTIDE SEQUENCE [LARGE SCALE GENOMIC DNA]</scope>
    <source>
        <strain evidence="1">Glfc:IPQL:Cfum</strain>
    </source>
</reference>
<evidence type="ECO:0000313" key="2">
    <source>
        <dbReference type="Proteomes" id="UP001064048"/>
    </source>
</evidence>
<proteinExistence type="predicted"/>
<accession>A0ACC0JRI3</accession>
<dbReference type="Proteomes" id="UP001064048">
    <property type="component" value="Chromosome 26"/>
</dbReference>
<dbReference type="EMBL" id="CM046126">
    <property type="protein sequence ID" value="KAI8426777.1"/>
    <property type="molecule type" value="Genomic_DNA"/>
</dbReference>
<sequence length="326" mass="36672">MLAATDYIRDRVFNGKPLSDLPTLRSTVGSTLLDIYASESAEYFTAGLLDGYLNPDAEIETAMCRNFIAFHGQNKMLNLLAIPPLEHQKEFSQYFDDLRHLTLRGENQDGVNMYIALNGIHHAGKIMSQEIKQIRNPLFHPGFIIKKVIANRHQEKDDPKLTLYLAEHLHPSLRPAAEQLEYCVLRMRFACETIMARHGNKVGEAFTELNRLAEAGSEILAMTAVLARASRSYCIGVRNAELEMKLAACFVEQSKDRVRKLIKELDDGEFVNLDHFRLQFGKRVLETKSTVVEKATTRVFCTGGGGRDHVQQQVVARAARGADIPT</sequence>
<organism evidence="1 2">
    <name type="scientific">Choristoneura fumiferana</name>
    <name type="common">Spruce budworm moth</name>
    <name type="synonym">Archips fumiferana</name>
    <dbReference type="NCBI Taxonomy" id="7141"/>
    <lineage>
        <taxon>Eukaryota</taxon>
        <taxon>Metazoa</taxon>
        <taxon>Ecdysozoa</taxon>
        <taxon>Arthropoda</taxon>
        <taxon>Hexapoda</taxon>
        <taxon>Insecta</taxon>
        <taxon>Pterygota</taxon>
        <taxon>Neoptera</taxon>
        <taxon>Endopterygota</taxon>
        <taxon>Lepidoptera</taxon>
        <taxon>Glossata</taxon>
        <taxon>Ditrysia</taxon>
        <taxon>Tortricoidea</taxon>
        <taxon>Tortricidae</taxon>
        <taxon>Tortricinae</taxon>
        <taxon>Choristoneura</taxon>
    </lineage>
</organism>
<keyword evidence="2" id="KW-1185">Reference proteome</keyword>
<name>A0ACC0JRI3_CHOFU</name>
<evidence type="ECO:0000313" key="1">
    <source>
        <dbReference type="EMBL" id="KAI8426777.1"/>
    </source>
</evidence>
<gene>
    <name evidence="1" type="ORF">MSG28_014463</name>
</gene>
<protein>
    <submittedName>
        <fullName evidence="1">Uncharacterized protein</fullName>
    </submittedName>
</protein>
<comment type="caution">
    <text evidence="1">The sequence shown here is derived from an EMBL/GenBank/DDBJ whole genome shotgun (WGS) entry which is preliminary data.</text>
</comment>